<keyword evidence="4" id="KW-1185">Reference proteome</keyword>
<gene>
    <name evidence="3" type="ORF">H0486_05795</name>
</gene>
<dbReference type="Proteomes" id="UP000574276">
    <property type="component" value="Unassembled WGS sequence"/>
</dbReference>
<name>A0A839JYU8_9FIRM</name>
<feature type="region of interest" description="Disordered" evidence="1">
    <location>
        <begin position="100"/>
        <end position="133"/>
    </location>
</feature>
<keyword evidence="2" id="KW-1133">Transmembrane helix</keyword>
<dbReference type="AlphaFoldDB" id="A0A839JYU8"/>
<keyword evidence="2" id="KW-0812">Transmembrane</keyword>
<evidence type="ECO:0000313" key="4">
    <source>
        <dbReference type="Proteomes" id="UP000574276"/>
    </source>
</evidence>
<evidence type="ECO:0000256" key="2">
    <source>
        <dbReference type="SAM" id="Phobius"/>
    </source>
</evidence>
<feature type="compositionally biased region" description="Polar residues" evidence="1">
    <location>
        <begin position="121"/>
        <end position="133"/>
    </location>
</feature>
<accession>A0A839JYU8</accession>
<dbReference type="EMBL" id="JACEGA010000001">
    <property type="protein sequence ID" value="MBB2182387.1"/>
    <property type="molecule type" value="Genomic_DNA"/>
</dbReference>
<keyword evidence="2" id="KW-0472">Membrane</keyword>
<evidence type="ECO:0000256" key="1">
    <source>
        <dbReference type="SAM" id="MobiDB-lite"/>
    </source>
</evidence>
<comment type="caution">
    <text evidence="3">The sequence shown here is derived from an EMBL/GenBank/DDBJ whole genome shotgun (WGS) entry which is preliminary data.</text>
</comment>
<feature type="transmembrane region" description="Helical" evidence="2">
    <location>
        <begin position="12"/>
        <end position="35"/>
    </location>
</feature>
<proteinExistence type="predicted"/>
<protein>
    <recommendedName>
        <fullName evidence="5">Stage III sporulation protein AG</fullName>
    </recommendedName>
</protein>
<organism evidence="3 4">
    <name type="scientific">Variimorphobacter saccharofermentans</name>
    <dbReference type="NCBI Taxonomy" id="2755051"/>
    <lineage>
        <taxon>Bacteria</taxon>
        <taxon>Bacillati</taxon>
        <taxon>Bacillota</taxon>
        <taxon>Clostridia</taxon>
        <taxon>Lachnospirales</taxon>
        <taxon>Lachnospiraceae</taxon>
        <taxon>Variimorphobacter</taxon>
    </lineage>
</organism>
<evidence type="ECO:0000313" key="3">
    <source>
        <dbReference type="EMBL" id="MBB2182387.1"/>
    </source>
</evidence>
<sequence length="199" mass="22184">MEKKKLSLKEIGLPKLAIMLVAGILIILLSFPGIFESKKPSKDIVQTNNMVNQNDTNTTSYDTNTYITEMENKLENILRKVSGIGEVEVMITLKASKEQIPLKDKPSTQESLNEVDREGGSRTNNNVQQEDNTVLYTDEDGKSVPYIIQELEPEIEGVVVIAEGGDNAELIMDIMDAAEVLFDVPAHKVKVMKMRSETK</sequence>
<dbReference type="RefSeq" id="WP_228352112.1">
    <property type="nucleotide sequence ID" value="NZ_JACEGA010000001.1"/>
</dbReference>
<reference evidence="3 4" key="1">
    <citation type="submission" date="2020-07" db="EMBL/GenBank/DDBJ databases">
        <title>Characterization and genome sequencing of isolate MD1, a novel member within the family Lachnospiraceae.</title>
        <authorList>
            <person name="Rettenmaier R."/>
            <person name="Di Bello L."/>
            <person name="Zinser C."/>
            <person name="Scheitz K."/>
            <person name="Liebl W."/>
            <person name="Zverlov V."/>
        </authorList>
    </citation>
    <scope>NUCLEOTIDE SEQUENCE [LARGE SCALE GENOMIC DNA]</scope>
    <source>
        <strain evidence="3 4">MD1</strain>
    </source>
</reference>
<evidence type="ECO:0008006" key="5">
    <source>
        <dbReference type="Google" id="ProtNLM"/>
    </source>
</evidence>